<feature type="transmembrane region" description="Helical" evidence="5">
    <location>
        <begin position="48"/>
        <end position="65"/>
    </location>
</feature>
<dbReference type="SUPFAM" id="SSF54117">
    <property type="entry name" value="Interleukin 8-like chemokines"/>
    <property type="match status" value="1"/>
</dbReference>
<dbReference type="Gene3D" id="2.40.50.40">
    <property type="match status" value="1"/>
</dbReference>
<dbReference type="GO" id="GO:0030335">
    <property type="term" value="P:positive regulation of cell migration"/>
    <property type="evidence" value="ECO:0007669"/>
    <property type="project" value="TreeGrafter"/>
</dbReference>
<keyword evidence="3" id="KW-1015">Disulfide bond</keyword>
<dbReference type="CDD" id="cd00272">
    <property type="entry name" value="Chemokine_CC"/>
    <property type="match status" value="1"/>
</dbReference>
<gene>
    <name evidence="7" type="ORF">Cadr_000018866</name>
</gene>
<dbReference type="GO" id="GO:0006954">
    <property type="term" value="P:inflammatory response"/>
    <property type="evidence" value="ECO:0007669"/>
    <property type="project" value="TreeGrafter"/>
</dbReference>
<sequence length="145" mass="15782">MPAGSCSVLRLVHPELLDKAELGSQRGREQGTQETLGQHCLRTGKMKTSVVVLSFLLILAAHAAAGDLTKLSHRLSGFHRPTDCCLSYASRNIRCVFMKDYSITTSGCSRPGVIFKTKRGQSVCADPSKEDVRKCMASLKLDSVI</sequence>
<comment type="subcellular location">
    <subcellularLocation>
        <location evidence="4">Secreted</location>
    </subcellularLocation>
</comment>
<evidence type="ECO:0000313" key="8">
    <source>
        <dbReference type="Proteomes" id="UP000299084"/>
    </source>
</evidence>
<keyword evidence="5" id="KW-1133">Transmembrane helix</keyword>
<dbReference type="InterPro" id="IPR036048">
    <property type="entry name" value="Interleukin_8-like_sf"/>
</dbReference>
<dbReference type="InterPro" id="IPR039809">
    <property type="entry name" value="Chemokine_b/g/d"/>
</dbReference>
<dbReference type="AlphaFoldDB" id="A0A5N4D4C9"/>
<dbReference type="GO" id="GO:0005615">
    <property type="term" value="C:extracellular space"/>
    <property type="evidence" value="ECO:0007669"/>
    <property type="project" value="UniProtKB-KW"/>
</dbReference>
<dbReference type="GO" id="GO:0008009">
    <property type="term" value="F:chemokine activity"/>
    <property type="evidence" value="ECO:0007669"/>
    <property type="project" value="InterPro"/>
</dbReference>
<dbReference type="GO" id="GO:0070098">
    <property type="term" value="P:chemokine-mediated signaling pathway"/>
    <property type="evidence" value="ECO:0007669"/>
    <property type="project" value="TreeGrafter"/>
</dbReference>
<evidence type="ECO:0000256" key="4">
    <source>
        <dbReference type="RuleBase" id="RU361150"/>
    </source>
</evidence>
<protein>
    <recommendedName>
        <fullName evidence="4">C-C motif chemokine</fullName>
    </recommendedName>
</protein>
<proteinExistence type="inferred from homology"/>
<feature type="domain" description="Chemokine interleukin-8-like" evidence="6">
    <location>
        <begin position="81"/>
        <end position="139"/>
    </location>
</feature>
<dbReference type="InterPro" id="IPR000827">
    <property type="entry name" value="Chemokine_CC_CS"/>
</dbReference>
<keyword evidence="2 4" id="KW-0202">Cytokine</keyword>
<dbReference type="EMBL" id="JWIN03000016">
    <property type="protein sequence ID" value="KAB1266034.1"/>
    <property type="molecule type" value="Genomic_DNA"/>
</dbReference>
<dbReference type="GO" id="GO:0061844">
    <property type="term" value="P:antimicrobial humoral immune response mediated by antimicrobial peptide"/>
    <property type="evidence" value="ECO:0007669"/>
    <property type="project" value="TreeGrafter"/>
</dbReference>
<name>A0A5N4D4C9_CAMDR</name>
<comment type="similarity">
    <text evidence="1 4">Belongs to the intercrine beta (chemokine CC) family.</text>
</comment>
<dbReference type="GO" id="GO:0048020">
    <property type="term" value="F:CCR chemokine receptor binding"/>
    <property type="evidence" value="ECO:0007669"/>
    <property type="project" value="TreeGrafter"/>
</dbReference>
<evidence type="ECO:0000256" key="2">
    <source>
        <dbReference type="ARBA" id="ARBA00022514"/>
    </source>
</evidence>
<dbReference type="Proteomes" id="UP000299084">
    <property type="component" value="Unassembled WGS sequence"/>
</dbReference>
<dbReference type="Pfam" id="PF00048">
    <property type="entry name" value="IL8"/>
    <property type="match status" value="1"/>
</dbReference>
<evidence type="ECO:0000256" key="5">
    <source>
        <dbReference type="SAM" id="Phobius"/>
    </source>
</evidence>
<evidence type="ECO:0000256" key="1">
    <source>
        <dbReference type="ARBA" id="ARBA00010868"/>
    </source>
</evidence>
<dbReference type="PANTHER" id="PTHR12015:SF77">
    <property type="entry name" value="C-C MOTIF CHEMOKINE 15"/>
    <property type="match status" value="1"/>
</dbReference>
<dbReference type="PANTHER" id="PTHR12015">
    <property type="entry name" value="SMALL INDUCIBLE CYTOKINE A"/>
    <property type="match status" value="1"/>
</dbReference>
<reference evidence="7 8" key="1">
    <citation type="journal article" date="2019" name="Mol. Ecol. Resour.">
        <title>Improving Illumina assemblies with Hi-C and long reads: an example with the North African dromedary.</title>
        <authorList>
            <person name="Elbers J.P."/>
            <person name="Rogers M.F."/>
            <person name="Perelman P.L."/>
            <person name="Proskuryakova A.A."/>
            <person name="Serdyukova N.A."/>
            <person name="Johnson W.E."/>
            <person name="Horin P."/>
            <person name="Corander J."/>
            <person name="Murphy D."/>
            <person name="Burger P.A."/>
        </authorList>
    </citation>
    <scope>NUCLEOTIDE SEQUENCE [LARGE SCALE GENOMIC DNA]</scope>
    <source>
        <strain evidence="7">Drom800</strain>
        <tissue evidence="7">Blood</tissue>
    </source>
</reference>
<evidence type="ECO:0000256" key="3">
    <source>
        <dbReference type="ARBA" id="ARBA00023157"/>
    </source>
</evidence>
<evidence type="ECO:0000259" key="6">
    <source>
        <dbReference type="SMART" id="SM00199"/>
    </source>
</evidence>
<dbReference type="SMART" id="SM00199">
    <property type="entry name" value="SCY"/>
    <property type="match status" value="1"/>
</dbReference>
<dbReference type="PROSITE" id="PS00472">
    <property type="entry name" value="SMALL_CYTOKINES_CC"/>
    <property type="match status" value="1"/>
</dbReference>
<keyword evidence="5" id="KW-0812">Transmembrane</keyword>
<organism evidence="7 8">
    <name type="scientific">Camelus dromedarius</name>
    <name type="common">Dromedary</name>
    <name type="synonym">Arabian camel</name>
    <dbReference type="NCBI Taxonomy" id="9838"/>
    <lineage>
        <taxon>Eukaryota</taxon>
        <taxon>Metazoa</taxon>
        <taxon>Chordata</taxon>
        <taxon>Craniata</taxon>
        <taxon>Vertebrata</taxon>
        <taxon>Euteleostomi</taxon>
        <taxon>Mammalia</taxon>
        <taxon>Eutheria</taxon>
        <taxon>Laurasiatheria</taxon>
        <taxon>Artiodactyla</taxon>
        <taxon>Tylopoda</taxon>
        <taxon>Camelidae</taxon>
        <taxon>Camelus</taxon>
    </lineage>
</organism>
<dbReference type="FunFam" id="2.40.50.40:FF:000002">
    <property type="entry name" value="C-C motif chemokine"/>
    <property type="match status" value="1"/>
</dbReference>
<keyword evidence="4" id="KW-0145">Chemotaxis</keyword>
<keyword evidence="4" id="KW-0964">Secreted</keyword>
<accession>A0A5N4D4C9</accession>
<keyword evidence="8" id="KW-1185">Reference proteome</keyword>
<dbReference type="InterPro" id="IPR001811">
    <property type="entry name" value="Chemokine_IL8-like_dom"/>
</dbReference>
<keyword evidence="5" id="KW-0472">Membrane</keyword>
<evidence type="ECO:0000313" key="7">
    <source>
        <dbReference type="EMBL" id="KAB1266034.1"/>
    </source>
</evidence>
<comment type="caution">
    <text evidence="7">The sequence shown here is derived from an EMBL/GenBank/DDBJ whole genome shotgun (WGS) entry which is preliminary data.</text>
</comment>